<protein>
    <submittedName>
        <fullName evidence="2">Uncharacterized protein</fullName>
    </submittedName>
</protein>
<evidence type="ECO:0000313" key="3">
    <source>
        <dbReference type="Proteomes" id="UP000766904"/>
    </source>
</evidence>
<dbReference type="EMBL" id="PHNJ01000042">
    <property type="protein sequence ID" value="TYL35818.1"/>
    <property type="molecule type" value="Genomic_DNA"/>
</dbReference>
<proteinExistence type="predicted"/>
<sequence length="157" mass="17264">MQEVNETTESDESEGDSKSESEEDDDPQDEASSAGDEPQEEEKDEPDSESNETDPDGDEVPLFTLPDAAEGKLERGDHKMEKENETDGCTVTAELENIDDETYTVDAVIGAYAGEEMLVEGWLYDVTIGPEETATLEAKLGNCTDANRYEIEVTRVD</sequence>
<accession>A0A8J8PZQ3</accession>
<keyword evidence="3" id="KW-1185">Reference proteome</keyword>
<evidence type="ECO:0000256" key="1">
    <source>
        <dbReference type="SAM" id="MobiDB-lite"/>
    </source>
</evidence>
<organism evidence="2 3">
    <name type="scientific">Natronococcus pandeyae</name>
    <dbReference type="NCBI Taxonomy" id="2055836"/>
    <lineage>
        <taxon>Archaea</taxon>
        <taxon>Methanobacteriati</taxon>
        <taxon>Methanobacteriota</taxon>
        <taxon>Stenosarchaea group</taxon>
        <taxon>Halobacteria</taxon>
        <taxon>Halobacteriales</taxon>
        <taxon>Natrialbaceae</taxon>
        <taxon>Natronococcus</taxon>
    </lineage>
</organism>
<evidence type="ECO:0000313" key="2">
    <source>
        <dbReference type="EMBL" id="TYL35818.1"/>
    </source>
</evidence>
<name>A0A8J8PZQ3_9EURY</name>
<feature type="compositionally biased region" description="Acidic residues" evidence="1">
    <location>
        <begin position="37"/>
        <end position="59"/>
    </location>
</feature>
<gene>
    <name evidence="2" type="ORF">CV102_25815</name>
</gene>
<dbReference type="AlphaFoldDB" id="A0A8J8PZQ3"/>
<comment type="caution">
    <text evidence="2">The sequence shown here is derived from an EMBL/GenBank/DDBJ whole genome shotgun (WGS) entry which is preliminary data.</text>
</comment>
<feature type="compositionally biased region" description="Basic and acidic residues" evidence="1">
    <location>
        <begin position="69"/>
        <end position="85"/>
    </location>
</feature>
<reference evidence="2" key="1">
    <citation type="submission" date="2017-11" db="EMBL/GenBank/DDBJ databases">
        <authorList>
            <person name="Kajale S.C."/>
            <person name="Sharma A."/>
        </authorList>
    </citation>
    <scope>NUCLEOTIDE SEQUENCE</scope>
    <source>
        <strain evidence="2">LS1_42</strain>
    </source>
</reference>
<dbReference type="Proteomes" id="UP000766904">
    <property type="component" value="Unassembled WGS sequence"/>
</dbReference>
<feature type="compositionally biased region" description="Acidic residues" evidence="1">
    <location>
        <begin position="1"/>
        <end position="14"/>
    </location>
</feature>
<feature type="region of interest" description="Disordered" evidence="1">
    <location>
        <begin position="1"/>
        <end position="86"/>
    </location>
</feature>